<dbReference type="InterPro" id="IPR007492">
    <property type="entry name" value="LytTR_DNA-bd_dom"/>
</dbReference>
<keyword evidence="2" id="KW-0963">Cytoplasm</keyword>
<evidence type="ECO:0000313" key="10">
    <source>
        <dbReference type="Proteomes" id="UP000261016"/>
    </source>
</evidence>
<evidence type="ECO:0000313" key="9">
    <source>
        <dbReference type="EMBL" id="RGM31307.1"/>
    </source>
</evidence>
<name>A0A364URW9_STAWA</name>
<keyword evidence="4 9" id="KW-0238">DNA-binding</keyword>
<comment type="subcellular location">
    <subcellularLocation>
        <location evidence="1">Cytoplasm</location>
    </subcellularLocation>
</comment>
<evidence type="ECO:0000313" key="12">
    <source>
        <dbReference type="Proteomes" id="UP000814367"/>
    </source>
</evidence>
<reference evidence="7 12" key="3">
    <citation type="submission" date="2020-03" db="EMBL/GenBank/DDBJ databases">
        <title>Comparative genetics of Staphylococcus warneri persistents from caprine mastitis.</title>
        <authorList>
            <person name="Franca C.A."/>
            <person name="Rosa D.S."/>
            <person name="Silva A."/>
            <person name="Rodrigues D.L.N."/>
            <person name="Santos R.G."/>
            <person name="Castillo R.E.H."/>
            <person name="Moreira M.A.S."/>
            <person name="Lima M.C."/>
            <person name="Gouveia G.V."/>
            <person name="Gouveia J.J.S."/>
            <person name="Souza R.F.S."/>
            <person name="Bertram B."/>
            <person name="Azevedo V."/>
            <person name="Costa M."/>
        </authorList>
    </citation>
    <scope>NUCLEOTIDE SEQUENCE [LARGE SCALE GENOMIC DNA]</scope>
    <source>
        <strain evidence="7 12">Cap 9.2</strain>
    </source>
</reference>
<dbReference type="PANTHER" id="PTHR37299">
    <property type="entry name" value="TRANSCRIPTIONAL REGULATOR-RELATED"/>
    <property type="match status" value="1"/>
</dbReference>
<dbReference type="EMBL" id="QXWP01000003">
    <property type="protein sequence ID" value="NBH30739.1"/>
    <property type="molecule type" value="Genomic_DNA"/>
</dbReference>
<gene>
    <name evidence="8" type="ORF">D3Z30_07055</name>
    <name evidence="9" type="ORF">DXC19_07060</name>
    <name evidence="7" type="ORF">G8J23_02725</name>
</gene>
<proteinExistence type="predicted"/>
<evidence type="ECO:0000256" key="1">
    <source>
        <dbReference type="ARBA" id="ARBA00004496"/>
    </source>
</evidence>
<evidence type="ECO:0000313" key="7">
    <source>
        <dbReference type="EMBL" id="MCG6224932.1"/>
    </source>
</evidence>
<dbReference type="GO" id="GO:0000156">
    <property type="term" value="F:phosphorelay response regulator activity"/>
    <property type="evidence" value="ECO:0007669"/>
    <property type="project" value="InterPro"/>
</dbReference>
<dbReference type="EMBL" id="QSTD01000002">
    <property type="protein sequence ID" value="RGM31307.1"/>
    <property type="molecule type" value="Genomic_DNA"/>
</dbReference>
<dbReference type="Pfam" id="PF04397">
    <property type="entry name" value="LytTR"/>
    <property type="match status" value="1"/>
</dbReference>
<dbReference type="GO" id="GO:0003677">
    <property type="term" value="F:DNA binding"/>
    <property type="evidence" value="ECO:0007669"/>
    <property type="project" value="UniProtKB-KW"/>
</dbReference>
<dbReference type="Proteomes" id="UP000481807">
    <property type="component" value="Unassembled WGS sequence"/>
</dbReference>
<dbReference type="Proteomes" id="UP000814367">
    <property type="component" value="Unassembled WGS sequence"/>
</dbReference>
<accession>A0A364URW9</accession>
<dbReference type="RefSeq" id="WP_015364749.1">
    <property type="nucleotide sequence ID" value="NZ_CP033098.1"/>
</dbReference>
<reference evidence="9 10" key="1">
    <citation type="submission" date="2018-08" db="EMBL/GenBank/DDBJ databases">
        <title>A genome reference for cultivated species of the human gut microbiota.</title>
        <authorList>
            <person name="Zou Y."/>
            <person name="Xue W."/>
            <person name="Luo G."/>
        </authorList>
    </citation>
    <scope>NUCLEOTIDE SEQUENCE [LARGE SCALE GENOMIC DNA]</scope>
    <source>
        <strain evidence="9 10">OM08-17AT</strain>
    </source>
</reference>
<sequence>MQLKLFISPTEQKQFVEIHSPQMDKNVQKIIQTVEDIDRLTEINGKLNEDIFQLKIEHITSFRTQQKHVVAISNGKVFNTKYRLYELEEQLPNTFIRISKSEIVNQNAIIKLQLEANGLIRMYLKNLDDDYTYSSRRYLKSIKERLSL</sequence>
<dbReference type="InterPro" id="IPR046947">
    <property type="entry name" value="LytR-like"/>
</dbReference>
<dbReference type="Proteomes" id="UP000261016">
    <property type="component" value="Unassembled WGS sequence"/>
</dbReference>
<evidence type="ECO:0000313" key="11">
    <source>
        <dbReference type="Proteomes" id="UP000481807"/>
    </source>
</evidence>
<keyword evidence="3" id="KW-0805">Transcription regulation</keyword>
<dbReference type="PANTHER" id="PTHR37299:SF2">
    <property type="entry name" value="HTH LYTTR-TYPE DOMAIN-CONTAINING PROTEIN"/>
    <property type="match status" value="1"/>
</dbReference>
<evidence type="ECO:0000256" key="4">
    <source>
        <dbReference type="ARBA" id="ARBA00023125"/>
    </source>
</evidence>
<dbReference type="AlphaFoldDB" id="A0A364URW9"/>
<dbReference type="Gene3D" id="2.40.50.1020">
    <property type="entry name" value="LytTr DNA-binding domain"/>
    <property type="match status" value="1"/>
</dbReference>
<evidence type="ECO:0000256" key="2">
    <source>
        <dbReference type="ARBA" id="ARBA00022490"/>
    </source>
</evidence>
<protein>
    <submittedName>
        <fullName evidence="9">DNA-binding response regulator</fullName>
    </submittedName>
    <submittedName>
        <fullName evidence="7">Response regulator transcription factor</fullName>
    </submittedName>
</protein>
<dbReference type="GO" id="GO:0005737">
    <property type="term" value="C:cytoplasm"/>
    <property type="evidence" value="ECO:0007669"/>
    <property type="project" value="UniProtKB-SubCell"/>
</dbReference>
<dbReference type="SMART" id="SM00850">
    <property type="entry name" value="LytTR"/>
    <property type="match status" value="1"/>
</dbReference>
<keyword evidence="12" id="KW-1185">Reference proteome</keyword>
<dbReference type="EMBL" id="JAANHJ010000001">
    <property type="protein sequence ID" value="MCG6224932.1"/>
    <property type="molecule type" value="Genomic_DNA"/>
</dbReference>
<evidence type="ECO:0000256" key="3">
    <source>
        <dbReference type="ARBA" id="ARBA00023015"/>
    </source>
</evidence>
<comment type="caution">
    <text evidence="9">The sequence shown here is derived from an EMBL/GenBank/DDBJ whole genome shotgun (WGS) entry which is preliminary data.</text>
</comment>
<dbReference type="PROSITE" id="PS50930">
    <property type="entry name" value="HTH_LYTTR"/>
    <property type="match status" value="1"/>
</dbReference>
<organism evidence="9 10">
    <name type="scientific">Staphylococcus warneri</name>
    <dbReference type="NCBI Taxonomy" id="1292"/>
    <lineage>
        <taxon>Bacteria</taxon>
        <taxon>Bacillati</taxon>
        <taxon>Bacillota</taxon>
        <taxon>Bacilli</taxon>
        <taxon>Bacillales</taxon>
        <taxon>Staphylococcaceae</taxon>
        <taxon>Staphylococcus</taxon>
    </lineage>
</organism>
<keyword evidence="5" id="KW-0804">Transcription</keyword>
<reference evidence="8 11" key="2">
    <citation type="submission" date="2018-08" db="EMBL/GenBank/DDBJ databases">
        <title>Murine metabolic-syndrome-specific gut microbial biobank.</title>
        <authorList>
            <person name="Liu C."/>
        </authorList>
    </citation>
    <scope>NUCLEOTIDE SEQUENCE [LARGE SCALE GENOMIC DNA]</scope>
    <source>
        <strain evidence="8 11">1XD21-27</strain>
    </source>
</reference>
<evidence type="ECO:0000313" key="8">
    <source>
        <dbReference type="EMBL" id="NBH30739.1"/>
    </source>
</evidence>
<evidence type="ECO:0000259" key="6">
    <source>
        <dbReference type="PROSITE" id="PS50930"/>
    </source>
</evidence>
<evidence type="ECO:0000256" key="5">
    <source>
        <dbReference type="ARBA" id="ARBA00023163"/>
    </source>
</evidence>
<feature type="domain" description="HTH LytTR-type" evidence="6">
    <location>
        <begin position="43"/>
        <end position="148"/>
    </location>
</feature>